<dbReference type="PIRSF" id="PIRSF038991">
    <property type="entry name" value="Protein_AbrB"/>
    <property type="match status" value="1"/>
</dbReference>
<dbReference type="EMBL" id="JAGIYQ010000005">
    <property type="protein sequence ID" value="MBP0725249.1"/>
    <property type="molecule type" value="Genomic_DNA"/>
</dbReference>
<dbReference type="GO" id="GO:0010468">
    <property type="term" value="P:regulation of gene expression"/>
    <property type="evidence" value="ECO:0007669"/>
    <property type="project" value="InterPro"/>
</dbReference>
<comment type="caution">
    <text evidence="2">The sequence shown here is derived from an EMBL/GenBank/DDBJ whole genome shotgun (WGS) entry which is preliminary data.</text>
</comment>
<accession>A0A940NN77</accession>
<protein>
    <submittedName>
        <fullName evidence="2">AbrB family transcriptional regulator</fullName>
    </submittedName>
</protein>
<feature type="transmembrane region" description="Helical" evidence="1">
    <location>
        <begin position="118"/>
        <end position="139"/>
    </location>
</feature>
<proteinExistence type="predicted"/>
<name>A0A940NN77_9BACI</name>
<dbReference type="Pfam" id="PF05145">
    <property type="entry name" value="AbrB"/>
    <property type="match status" value="1"/>
</dbReference>
<keyword evidence="1" id="KW-1133">Transmembrane helix</keyword>
<feature type="transmembrane region" description="Helical" evidence="1">
    <location>
        <begin position="246"/>
        <end position="263"/>
    </location>
</feature>
<dbReference type="PANTHER" id="PTHR38457">
    <property type="entry name" value="REGULATOR ABRB-RELATED"/>
    <property type="match status" value="1"/>
</dbReference>
<evidence type="ECO:0000313" key="2">
    <source>
        <dbReference type="EMBL" id="MBP0725249.1"/>
    </source>
</evidence>
<dbReference type="InterPro" id="IPR017516">
    <property type="entry name" value="AbrB_dup"/>
</dbReference>
<evidence type="ECO:0000256" key="1">
    <source>
        <dbReference type="SAM" id="Phobius"/>
    </source>
</evidence>
<reference evidence="2" key="1">
    <citation type="submission" date="2021-04" db="EMBL/GenBank/DDBJ databases">
        <title>Genome seq and assembly of Bacillus sp.</title>
        <authorList>
            <person name="Chhetri G."/>
        </authorList>
    </citation>
    <scope>NUCLEOTIDE SEQUENCE</scope>
    <source>
        <strain evidence="2">RG28</strain>
    </source>
</reference>
<feature type="transmembrane region" description="Helical" evidence="1">
    <location>
        <begin position="151"/>
        <end position="175"/>
    </location>
</feature>
<sequence length="367" mass="40608">MYKHYLNINKQPIQLSITFLIAFVGGMIFVFLHLPIPWLLGPMIAVLVGSKLGKLKLYWPIYLRETGLVIAGYSIGLSFTKSALIQIFYQLPLMLIMTFLLLGFCVLIATIVSKLSGINYPTILTGSIPGGLTQIITLAEEMKGIDLTTVAFFQVVRLMMIIIFIPFIIFSPYFGVESNNSLEIIHKISGHWDTLFPNIILFIMVSVLFAFIGKKINLPTPFMLGPIIATALINITGFHGPALPSSLLSLSQFMLGGYIGLLLKPEEVNHKSKIIPLALVSSVVLIIGSFCMSLLLMKLLPISLATSILSLAPGGMDQMGIIAQEVHADLSIVTAYQLSRILFIYFAVPPILKVYFRHLKRQKEHVA</sequence>
<keyword evidence="1" id="KW-0472">Membrane</keyword>
<evidence type="ECO:0000313" key="3">
    <source>
        <dbReference type="Proteomes" id="UP000682134"/>
    </source>
</evidence>
<keyword evidence="1" id="KW-0812">Transmembrane</keyword>
<organism evidence="2 3">
    <name type="scientific">Gottfriedia endophytica</name>
    <dbReference type="NCBI Taxonomy" id="2820819"/>
    <lineage>
        <taxon>Bacteria</taxon>
        <taxon>Bacillati</taxon>
        <taxon>Bacillota</taxon>
        <taxon>Bacilli</taxon>
        <taxon>Bacillales</taxon>
        <taxon>Bacillaceae</taxon>
        <taxon>Gottfriedia</taxon>
    </lineage>
</organism>
<dbReference type="RefSeq" id="WP_209404621.1">
    <property type="nucleotide sequence ID" value="NZ_JAGIYQ010000005.1"/>
</dbReference>
<feature type="transmembrane region" description="Helical" evidence="1">
    <location>
        <begin position="195"/>
        <end position="213"/>
    </location>
</feature>
<feature type="transmembrane region" description="Helical" evidence="1">
    <location>
        <begin position="338"/>
        <end position="356"/>
    </location>
</feature>
<feature type="transmembrane region" description="Helical" evidence="1">
    <location>
        <begin position="12"/>
        <end position="37"/>
    </location>
</feature>
<feature type="transmembrane region" description="Helical" evidence="1">
    <location>
        <begin position="275"/>
        <end position="297"/>
    </location>
</feature>
<dbReference type="Proteomes" id="UP000682134">
    <property type="component" value="Unassembled WGS sequence"/>
</dbReference>
<dbReference type="PANTHER" id="PTHR38457:SF1">
    <property type="entry name" value="REGULATOR ABRB-RELATED"/>
    <property type="match status" value="1"/>
</dbReference>
<dbReference type="InterPro" id="IPR007820">
    <property type="entry name" value="AbrB_fam"/>
</dbReference>
<dbReference type="AlphaFoldDB" id="A0A940NN77"/>
<feature type="transmembrane region" description="Helical" evidence="1">
    <location>
        <begin position="91"/>
        <end position="112"/>
    </location>
</feature>
<keyword evidence="3" id="KW-1185">Reference proteome</keyword>
<dbReference type="NCBIfam" id="TIGR03082">
    <property type="entry name" value="Gneg_AbrB_dup"/>
    <property type="match status" value="2"/>
</dbReference>
<dbReference type="GO" id="GO:0016020">
    <property type="term" value="C:membrane"/>
    <property type="evidence" value="ECO:0007669"/>
    <property type="project" value="InterPro"/>
</dbReference>
<feature type="transmembrane region" description="Helical" evidence="1">
    <location>
        <begin position="220"/>
        <end position="240"/>
    </location>
</feature>
<feature type="transmembrane region" description="Helical" evidence="1">
    <location>
        <begin position="57"/>
        <end position="79"/>
    </location>
</feature>
<gene>
    <name evidence="2" type="ORF">J5Y03_08610</name>
</gene>